<organism evidence="3 4">
    <name type="scientific">Coniophora puteana (strain RWD-64-598)</name>
    <name type="common">Brown rot fungus</name>
    <dbReference type="NCBI Taxonomy" id="741705"/>
    <lineage>
        <taxon>Eukaryota</taxon>
        <taxon>Fungi</taxon>
        <taxon>Dikarya</taxon>
        <taxon>Basidiomycota</taxon>
        <taxon>Agaricomycotina</taxon>
        <taxon>Agaricomycetes</taxon>
        <taxon>Agaricomycetidae</taxon>
        <taxon>Boletales</taxon>
        <taxon>Coniophorineae</taxon>
        <taxon>Coniophoraceae</taxon>
        <taxon>Coniophora</taxon>
    </lineage>
</organism>
<reference evidence="4" key="1">
    <citation type="journal article" date="2012" name="Science">
        <title>The Paleozoic origin of enzymatic lignin decomposition reconstructed from 31 fungal genomes.</title>
        <authorList>
            <person name="Floudas D."/>
            <person name="Binder M."/>
            <person name="Riley R."/>
            <person name="Barry K."/>
            <person name="Blanchette R.A."/>
            <person name="Henrissat B."/>
            <person name="Martinez A.T."/>
            <person name="Otillar R."/>
            <person name="Spatafora J.W."/>
            <person name="Yadav J.S."/>
            <person name="Aerts A."/>
            <person name="Benoit I."/>
            <person name="Boyd A."/>
            <person name="Carlson A."/>
            <person name="Copeland A."/>
            <person name="Coutinho P.M."/>
            <person name="de Vries R.P."/>
            <person name="Ferreira P."/>
            <person name="Findley K."/>
            <person name="Foster B."/>
            <person name="Gaskell J."/>
            <person name="Glotzer D."/>
            <person name="Gorecki P."/>
            <person name="Heitman J."/>
            <person name="Hesse C."/>
            <person name="Hori C."/>
            <person name="Igarashi K."/>
            <person name="Jurgens J.A."/>
            <person name="Kallen N."/>
            <person name="Kersten P."/>
            <person name="Kohler A."/>
            <person name="Kuees U."/>
            <person name="Kumar T.K.A."/>
            <person name="Kuo A."/>
            <person name="LaButti K."/>
            <person name="Larrondo L.F."/>
            <person name="Lindquist E."/>
            <person name="Ling A."/>
            <person name="Lombard V."/>
            <person name="Lucas S."/>
            <person name="Lundell T."/>
            <person name="Martin R."/>
            <person name="McLaughlin D.J."/>
            <person name="Morgenstern I."/>
            <person name="Morin E."/>
            <person name="Murat C."/>
            <person name="Nagy L.G."/>
            <person name="Nolan M."/>
            <person name="Ohm R.A."/>
            <person name="Patyshakuliyeva A."/>
            <person name="Rokas A."/>
            <person name="Ruiz-Duenas F.J."/>
            <person name="Sabat G."/>
            <person name="Salamov A."/>
            <person name="Samejima M."/>
            <person name="Schmutz J."/>
            <person name="Slot J.C."/>
            <person name="St John F."/>
            <person name="Stenlid J."/>
            <person name="Sun H."/>
            <person name="Sun S."/>
            <person name="Syed K."/>
            <person name="Tsang A."/>
            <person name="Wiebenga A."/>
            <person name="Young D."/>
            <person name="Pisabarro A."/>
            <person name="Eastwood D.C."/>
            <person name="Martin F."/>
            <person name="Cullen D."/>
            <person name="Grigoriev I.V."/>
            <person name="Hibbett D.S."/>
        </authorList>
    </citation>
    <scope>NUCLEOTIDE SEQUENCE [LARGE SCALE GENOMIC DNA]</scope>
    <source>
        <strain evidence="4">RWD-64-598 SS2</strain>
    </source>
</reference>
<gene>
    <name evidence="3" type="ORF">CONPUDRAFT_75670</name>
</gene>
<evidence type="ECO:0000313" key="3">
    <source>
        <dbReference type="EMBL" id="EIW77909.1"/>
    </source>
</evidence>
<dbReference type="RefSeq" id="XP_007771900.1">
    <property type="nucleotide sequence ID" value="XM_007773710.1"/>
</dbReference>
<feature type="region of interest" description="Disordered" evidence="1">
    <location>
        <begin position="690"/>
        <end position="748"/>
    </location>
</feature>
<name>A0A5M3MF62_CONPW</name>
<feature type="compositionally biased region" description="Low complexity" evidence="1">
    <location>
        <begin position="720"/>
        <end position="738"/>
    </location>
</feature>
<feature type="transmembrane region" description="Helical" evidence="2">
    <location>
        <begin position="612"/>
        <end position="630"/>
    </location>
</feature>
<dbReference type="AlphaFoldDB" id="A0A5M3MF62"/>
<feature type="compositionally biased region" description="Polar residues" evidence="1">
    <location>
        <begin position="19"/>
        <end position="35"/>
    </location>
</feature>
<evidence type="ECO:0000256" key="2">
    <source>
        <dbReference type="SAM" id="Phobius"/>
    </source>
</evidence>
<evidence type="ECO:0000256" key="1">
    <source>
        <dbReference type="SAM" id="MobiDB-lite"/>
    </source>
</evidence>
<dbReference type="Proteomes" id="UP000053558">
    <property type="component" value="Unassembled WGS sequence"/>
</dbReference>
<feature type="region of interest" description="Disordered" evidence="1">
    <location>
        <begin position="1"/>
        <end position="68"/>
    </location>
</feature>
<dbReference type="OrthoDB" id="2657661at2759"/>
<feature type="region of interest" description="Disordered" evidence="1">
    <location>
        <begin position="86"/>
        <end position="118"/>
    </location>
</feature>
<dbReference type="EMBL" id="JH711583">
    <property type="protein sequence ID" value="EIW77909.1"/>
    <property type="molecule type" value="Genomic_DNA"/>
</dbReference>
<protein>
    <recommendedName>
        <fullName evidence="5">WW domain-containing protein</fullName>
    </recommendedName>
</protein>
<keyword evidence="2" id="KW-0472">Membrane</keyword>
<comment type="caution">
    <text evidence="3">The sequence shown here is derived from an EMBL/GenBank/DDBJ whole genome shotgun (WGS) entry which is preliminary data.</text>
</comment>
<evidence type="ECO:0000313" key="4">
    <source>
        <dbReference type="Proteomes" id="UP000053558"/>
    </source>
</evidence>
<proteinExistence type="predicted"/>
<feature type="compositionally biased region" description="Basic and acidic residues" evidence="1">
    <location>
        <begin position="739"/>
        <end position="748"/>
    </location>
</feature>
<sequence>MDESKEDAINLDLYAPASSLRSSQGRAQSPRSDTFQPLPVTESGAEGSRPPRLDHQKYPASASHGTPCDGIVQEALQLRSRYFKGPAIHSPKDMSSSADPDDGSTRSFNGVPRRRSSSLEAYLSKDRRPFRYNDQPVIPTGYPIAPNNDLSTVRFDIPYSNHRRVHGHAMSSWHSPSGFHPPGSDPVVPYVASHVLPQHLTSQYLPTSVITVPPSPFSQSSSASYDMYLQHGTSGDINTANQDRGPLIVTFKMSRLICWNPFLLVKLEDINGKSSRRIKRGKTDPLTHEDHERAGWFQKIHPEGAVYYLHKERRIFTDAPLAKLEYLCAAEEAFRVIEGMIDPAIHDLAIDTEMVLELTKVGEKEDDHLSFFHCGYYLVSHDTRSVFWPQDFMPIKISGNVKNVDQLSHLGHAMESEYWYAQMKTVTSDAPSLSPFNSEELSKIADFAHHAHDVHLKGLQVIWVDQLLNYIPWKKFVSKCRAEWTGYTLLSTVILNANIAFLALANVTPQPGTIQSYPQTAAQALSYASTVASFGSVVLGLVLPRRNHTGSRKAADHDSYLLTKVTGHDLGLEALAIVLSLPYGLLLWGMVFFIAAFAALTYQSTDILVKSVVSAVGGITVILVLSPVVMSRRLYYWIPRFGDSKPSSFGREIMKVQSRLDSTALSDPAAYLRRERGAISPYPRAKELVPVSLRSHRRPSTSLPPPPLQADAELRKAKRYIPPSISEPYVPSVPSSPSLEERQPPEAS</sequence>
<keyword evidence="4" id="KW-1185">Reference proteome</keyword>
<feature type="transmembrane region" description="Helical" evidence="2">
    <location>
        <begin position="524"/>
        <end position="543"/>
    </location>
</feature>
<evidence type="ECO:0008006" key="5">
    <source>
        <dbReference type="Google" id="ProtNLM"/>
    </source>
</evidence>
<keyword evidence="2" id="KW-0812">Transmembrane</keyword>
<feature type="transmembrane region" description="Helical" evidence="2">
    <location>
        <begin position="484"/>
        <end position="504"/>
    </location>
</feature>
<feature type="transmembrane region" description="Helical" evidence="2">
    <location>
        <begin position="574"/>
        <end position="600"/>
    </location>
</feature>
<accession>A0A5M3MF62</accession>
<dbReference type="GeneID" id="19209399"/>
<dbReference type="KEGG" id="cput:CONPUDRAFT_75670"/>
<keyword evidence="2" id="KW-1133">Transmembrane helix</keyword>